<dbReference type="EMBL" id="MDER01000060">
    <property type="protein sequence ID" value="ODP27344.1"/>
    <property type="molecule type" value="Genomic_DNA"/>
</dbReference>
<dbReference type="AlphaFoldDB" id="A0A1E3L0X2"/>
<dbReference type="InterPro" id="IPR053967">
    <property type="entry name" value="LlgE_F_G-like_D1"/>
</dbReference>
<evidence type="ECO:0000313" key="6">
    <source>
        <dbReference type="Proteomes" id="UP000094578"/>
    </source>
</evidence>
<accession>A0A1E3L0X2</accession>
<evidence type="ECO:0000256" key="1">
    <source>
        <dbReference type="ARBA" id="ARBA00009677"/>
    </source>
</evidence>
<dbReference type="PANTHER" id="PTHR30435:SF19">
    <property type="entry name" value="FLAGELLAR BASAL-BODY ROD PROTEIN FLGG"/>
    <property type="match status" value="1"/>
</dbReference>
<dbReference type="Pfam" id="PF00460">
    <property type="entry name" value="Flg_bb_rod"/>
    <property type="match status" value="1"/>
</dbReference>
<dbReference type="Pfam" id="PF22692">
    <property type="entry name" value="LlgE_F_G_D1"/>
    <property type="match status" value="1"/>
</dbReference>
<keyword evidence="6" id="KW-1185">Reference proteome</keyword>
<evidence type="ECO:0000259" key="2">
    <source>
        <dbReference type="Pfam" id="PF00460"/>
    </source>
</evidence>
<sequence length="293" mass="31391">MLRGLYTAASGMITQQRRHDTVTQNIANVNTPGYKQVESIERSFPEMLISLNNGDQGSSNRNIGRLNTGVLAEESISMNVQGDMRQTNSADDFALVSEINLADPATQQNIPFDASGKYVAEDGTVTYRPQAFFTATSKTGETGYTRDGNFQLNAAGQLLTSTGNQVLGATGNPITLRGSIDDYNFDSRGNITTKINGATVGRLGISVVNLPGQMTRAGDGLFRVTDPATAGVRQLQAGDNVEVRQGYLEGSTVDAAASMVDLTAALRAYEANQKIVQFYDKSLDKTVNDVGRV</sequence>
<feature type="domain" description="Flagellar basal body rod protein N-terminal" evidence="2">
    <location>
        <begin position="5"/>
        <end position="35"/>
    </location>
</feature>
<dbReference type="RefSeq" id="WP_069328666.1">
    <property type="nucleotide sequence ID" value="NZ_MDER01000060.1"/>
</dbReference>
<name>A0A1E3L0X2_9BACL</name>
<dbReference type="InterPro" id="IPR010930">
    <property type="entry name" value="Flg_bb/hook_C_dom"/>
</dbReference>
<dbReference type="Pfam" id="PF06429">
    <property type="entry name" value="Flg_bbr_C"/>
    <property type="match status" value="1"/>
</dbReference>
<dbReference type="GO" id="GO:0071978">
    <property type="term" value="P:bacterial-type flagellum-dependent swarming motility"/>
    <property type="evidence" value="ECO:0007669"/>
    <property type="project" value="TreeGrafter"/>
</dbReference>
<organism evidence="5 6">
    <name type="scientific">Paenibacillus nuruki</name>
    <dbReference type="NCBI Taxonomy" id="1886670"/>
    <lineage>
        <taxon>Bacteria</taxon>
        <taxon>Bacillati</taxon>
        <taxon>Bacillota</taxon>
        <taxon>Bacilli</taxon>
        <taxon>Bacillales</taxon>
        <taxon>Paenibacillaceae</taxon>
        <taxon>Paenibacillus</taxon>
    </lineage>
</organism>
<evidence type="ECO:0000259" key="4">
    <source>
        <dbReference type="Pfam" id="PF22692"/>
    </source>
</evidence>
<comment type="similarity">
    <text evidence="1">Belongs to the flagella basal body rod proteins family.</text>
</comment>
<dbReference type="STRING" id="1886670.PTI45_03278"/>
<keyword evidence="5" id="KW-0282">Flagellum</keyword>
<dbReference type="PANTHER" id="PTHR30435">
    <property type="entry name" value="FLAGELLAR PROTEIN"/>
    <property type="match status" value="1"/>
</dbReference>
<proteinExistence type="inferred from homology"/>
<dbReference type="GO" id="GO:0009288">
    <property type="term" value="C:bacterial-type flagellum"/>
    <property type="evidence" value="ECO:0007669"/>
    <property type="project" value="TreeGrafter"/>
</dbReference>
<evidence type="ECO:0000259" key="3">
    <source>
        <dbReference type="Pfam" id="PF06429"/>
    </source>
</evidence>
<gene>
    <name evidence="5" type="ORF">PTI45_03278</name>
</gene>
<feature type="domain" description="Flagellar hook protein FlgE/F/G-like D1" evidence="4">
    <location>
        <begin position="131"/>
        <end position="192"/>
    </location>
</feature>
<dbReference type="Proteomes" id="UP000094578">
    <property type="component" value="Unassembled WGS sequence"/>
</dbReference>
<reference evidence="5 6" key="1">
    <citation type="submission" date="2016-08" db="EMBL/GenBank/DDBJ databases">
        <title>Genome sequencing of Paenibacillus sp. TI45-13ar, isolated from Korean traditional nuruk.</title>
        <authorList>
            <person name="Kim S.-J."/>
        </authorList>
    </citation>
    <scope>NUCLEOTIDE SEQUENCE [LARGE SCALE GENOMIC DNA]</scope>
    <source>
        <strain evidence="5 6">TI45-13ar</strain>
    </source>
</reference>
<comment type="caution">
    <text evidence="5">The sequence shown here is derived from an EMBL/GenBank/DDBJ whole genome shotgun (WGS) entry which is preliminary data.</text>
</comment>
<dbReference type="PATRIC" id="fig|1886670.3.peg.3332"/>
<dbReference type="InterPro" id="IPR037925">
    <property type="entry name" value="FlgE/F/G-like"/>
</dbReference>
<feature type="domain" description="Flagellar basal-body/hook protein C-terminal" evidence="3">
    <location>
        <begin position="244"/>
        <end position="288"/>
    </location>
</feature>
<evidence type="ECO:0000313" key="5">
    <source>
        <dbReference type="EMBL" id="ODP27344.1"/>
    </source>
</evidence>
<dbReference type="SUPFAM" id="SSF117143">
    <property type="entry name" value="Flagellar hook protein flgE"/>
    <property type="match status" value="1"/>
</dbReference>
<protein>
    <submittedName>
        <fullName evidence="5">Flagellar hook-basal body complex protein FlhO</fullName>
    </submittedName>
</protein>
<keyword evidence="5" id="KW-0966">Cell projection</keyword>
<dbReference type="InterPro" id="IPR001444">
    <property type="entry name" value="Flag_bb_rod_N"/>
</dbReference>
<keyword evidence="5" id="KW-0969">Cilium</keyword>